<reference evidence="4 5" key="1">
    <citation type="submission" date="2018-06" db="EMBL/GenBank/DDBJ databases">
        <title>Thermoflavimicrobium daqus sp. nov., a thermophilic microbe isolated from Moutai-flavour Daqu.</title>
        <authorList>
            <person name="Wang X."/>
            <person name="Zhou H."/>
        </authorList>
    </citation>
    <scope>NUCLEOTIDE SEQUENCE [LARGE SCALE GENOMIC DNA]</scope>
    <source>
        <strain evidence="4 5">FBKL4.011</strain>
    </source>
</reference>
<dbReference type="OrthoDB" id="65783at2"/>
<dbReference type="PROSITE" id="PS51736">
    <property type="entry name" value="RECOMBINASES_3"/>
    <property type="match status" value="1"/>
</dbReference>
<dbReference type="GO" id="GO:0000150">
    <property type="term" value="F:DNA strand exchange activity"/>
    <property type="evidence" value="ECO:0007669"/>
    <property type="project" value="InterPro"/>
</dbReference>
<feature type="coiled-coil region" evidence="1">
    <location>
        <begin position="383"/>
        <end position="463"/>
    </location>
</feature>
<dbReference type="Pfam" id="PF13408">
    <property type="entry name" value="Zn_ribbon_recom"/>
    <property type="match status" value="1"/>
</dbReference>
<dbReference type="InterPro" id="IPR050639">
    <property type="entry name" value="SSR_resolvase"/>
</dbReference>
<dbReference type="RefSeq" id="WP_113658312.1">
    <property type="nucleotide sequence ID" value="NZ_KZ845665.1"/>
</dbReference>
<dbReference type="AlphaFoldDB" id="A0A364K5Z7"/>
<dbReference type="Pfam" id="PF07508">
    <property type="entry name" value="Recombinase"/>
    <property type="match status" value="1"/>
</dbReference>
<dbReference type="PANTHER" id="PTHR30461:SF23">
    <property type="entry name" value="DNA RECOMBINASE-RELATED"/>
    <property type="match status" value="1"/>
</dbReference>
<dbReference type="Pfam" id="PF00239">
    <property type="entry name" value="Resolvase"/>
    <property type="match status" value="1"/>
</dbReference>
<name>A0A364K5Z7_9BACL</name>
<dbReference type="PANTHER" id="PTHR30461">
    <property type="entry name" value="DNA-INVERTASE FROM LAMBDOID PROPHAGE"/>
    <property type="match status" value="1"/>
</dbReference>
<evidence type="ECO:0000259" key="3">
    <source>
        <dbReference type="PROSITE" id="PS51737"/>
    </source>
</evidence>
<reference evidence="4 5" key="2">
    <citation type="submission" date="2018-06" db="EMBL/GenBank/DDBJ databases">
        <authorList>
            <person name="Zhirakovskaya E."/>
        </authorList>
    </citation>
    <scope>NUCLEOTIDE SEQUENCE [LARGE SCALE GENOMIC DNA]</scope>
    <source>
        <strain evidence="4 5">FBKL4.011</strain>
    </source>
</reference>
<dbReference type="InterPro" id="IPR006119">
    <property type="entry name" value="Resolv_N"/>
</dbReference>
<evidence type="ECO:0000259" key="2">
    <source>
        <dbReference type="PROSITE" id="PS51736"/>
    </source>
</evidence>
<comment type="caution">
    <text evidence="4">The sequence shown here is derived from an EMBL/GenBank/DDBJ whole genome shotgun (WGS) entry which is preliminary data.</text>
</comment>
<evidence type="ECO:0000256" key="1">
    <source>
        <dbReference type="SAM" id="Coils"/>
    </source>
</evidence>
<dbReference type="CDD" id="cd00338">
    <property type="entry name" value="Ser_Recombinase"/>
    <property type="match status" value="1"/>
</dbReference>
<dbReference type="InterPro" id="IPR038109">
    <property type="entry name" value="DNA_bind_recomb_sf"/>
</dbReference>
<feature type="domain" description="Resolvase/invertase-type recombinase catalytic" evidence="2">
    <location>
        <begin position="3"/>
        <end position="155"/>
    </location>
</feature>
<dbReference type="Gene3D" id="3.90.1750.20">
    <property type="entry name" value="Putative Large Serine Recombinase, Chain B, Domain 2"/>
    <property type="match status" value="1"/>
</dbReference>
<dbReference type="SMART" id="SM00857">
    <property type="entry name" value="Resolvase"/>
    <property type="match status" value="1"/>
</dbReference>
<accession>A0A364K5Z7</accession>
<feature type="domain" description="Recombinase" evidence="3">
    <location>
        <begin position="163"/>
        <end position="301"/>
    </location>
</feature>
<keyword evidence="1" id="KW-0175">Coiled coil</keyword>
<dbReference type="Proteomes" id="UP000251213">
    <property type="component" value="Unassembled WGS sequence"/>
</dbReference>
<dbReference type="InterPro" id="IPR036162">
    <property type="entry name" value="Resolvase-like_N_sf"/>
</dbReference>
<keyword evidence="5" id="KW-1185">Reference proteome</keyword>
<evidence type="ECO:0000313" key="4">
    <source>
        <dbReference type="EMBL" id="RAL25698.1"/>
    </source>
</evidence>
<sequence>MERVAMYLRKSRADLEAEAHGEGETLAKHKKALLEVAKRQSLNIVKIYQEIISGESIIHRPEMMKLLEEVEQGLYDAVLVMDMDRLGRGNMQDQGYILDTFKRSKTKIITPRKVYDLDNEFDEEYSEFEAFMARKEFKIIKRRLQSGRLRSVKDGNYVGTRPPYGYQKAKLDDGSITLTPDPEQSKVVKMIFEWYTSDDSHERMGTTNIAKKLNELGIPSYYGGDWSNNVILQIIRNPVYIGKIAWGKVERIKSADPNKGVDARIRPEGEQILVDGKHESIISEELFEKAQEIRLNKRHPRWKPSTSLQNPLAGLVHCSICGAIMILKRSSRNYNLTHLICDNKGKGGNCNKSSRLEHIERRVLASLSDWLKEYKLQFDTNDLVKQNSKIEVYQMTIKNIQEEIKSLQNQKSKLHDLLEREIYDEETFLQRSKSVADRLDKARNNLQKAIEDLNYEQEKMNAQVRIIPQVEHVLEVYDQLETPQQKNILLKTVIDKCVYLKEKHQKNDQFTLTIYPKV</sequence>
<dbReference type="PROSITE" id="PS51737">
    <property type="entry name" value="RECOMBINASE_DNA_BIND"/>
    <property type="match status" value="1"/>
</dbReference>
<dbReference type="SUPFAM" id="SSF53041">
    <property type="entry name" value="Resolvase-like"/>
    <property type="match status" value="1"/>
</dbReference>
<dbReference type="GO" id="GO:0003677">
    <property type="term" value="F:DNA binding"/>
    <property type="evidence" value="ECO:0007669"/>
    <property type="project" value="InterPro"/>
</dbReference>
<dbReference type="EMBL" id="QJKK01000003">
    <property type="protein sequence ID" value="RAL25698.1"/>
    <property type="molecule type" value="Genomic_DNA"/>
</dbReference>
<proteinExistence type="predicted"/>
<dbReference type="InterPro" id="IPR011109">
    <property type="entry name" value="DNA_bind_recombinase_dom"/>
</dbReference>
<evidence type="ECO:0000313" key="5">
    <source>
        <dbReference type="Proteomes" id="UP000251213"/>
    </source>
</evidence>
<organism evidence="4 5">
    <name type="scientific">Thermoflavimicrobium daqui</name>
    <dbReference type="NCBI Taxonomy" id="2137476"/>
    <lineage>
        <taxon>Bacteria</taxon>
        <taxon>Bacillati</taxon>
        <taxon>Bacillota</taxon>
        <taxon>Bacilli</taxon>
        <taxon>Bacillales</taxon>
        <taxon>Thermoactinomycetaceae</taxon>
        <taxon>Thermoflavimicrobium</taxon>
    </lineage>
</organism>
<gene>
    <name evidence="4" type="ORF">DL897_06380</name>
</gene>
<dbReference type="Gene3D" id="3.40.50.1390">
    <property type="entry name" value="Resolvase, N-terminal catalytic domain"/>
    <property type="match status" value="1"/>
</dbReference>
<dbReference type="InterPro" id="IPR025827">
    <property type="entry name" value="Zn_ribbon_recom_dom"/>
</dbReference>
<protein>
    <submittedName>
        <fullName evidence="4">Recombinase family protein</fullName>
    </submittedName>
</protein>